<dbReference type="RefSeq" id="WP_157400062.1">
    <property type="nucleotide sequence ID" value="NZ_WSEL01000009.1"/>
</dbReference>
<accession>A0A6N8J1B8</accession>
<dbReference type="Proteomes" id="UP000469385">
    <property type="component" value="Unassembled WGS sequence"/>
</dbReference>
<gene>
    <name evidence="1" type="ORF">GON04_21600</name>
</gene>
<dbReference type="AlphaFoldDB" id="A0A6N8J1B8"/>
<evidence type="ECO:0000313" key="1">
    <source>
        <dbReference type="EMBL" id="MVQ32070.1"/>
    </source>
</evidence>
<comment type="caution">
    <text evidence="1">The sequence shown here is derived from an EMBL/GenBank/DDBJ whole genome shotgun (WGS) entry which is preliminary data.</text>
</comment>
<sequence length="200" mass="21778">MKESENLADRVNVAIEEGRLVDGQLVHSRTPEDPACTDHWNLITPIPRQAYSCFQAARSSAAITTDLIGRDGESAFWVVAYQAKKVQHRIVLPLAGAFVGSLLAGIPHSSVGLVMHTGLPTPFLEARLSISDDMLSDLREKHNTAVDEGRLIEEHARALAHILAPSSLDPAHGMPRPTTISVSSVLPLEYWNELELTFGA</sequence>
<keyword evidence="2" id="KW-1185">Reference proteome</keyword>
<protein>
    <submittedName>
        <fullName evidence="1">Uncharacterized protein</fullName>
    </submittedName>
</protein>
<dbReference type="EMBL" id="WSEL01000009">
    <property type="protein sequence ID" value="MVQ32070.1"/>
    <property type="molecule type" value="Genomic_DNA"/>
</dbReference>
<evidence type="ECO:0000313" key="2">
    <source>
        <dbReference type="Proteomes" id="UP000469385"/>
    </source>
</evidence>
<proteinExistence type="predicted"/>
<organism evidence="1 2">
    <name type="scientific">Ramlibacter pinisoli</name>
    <dbReference type="NCBI Taxonomy" id="2682844"/>
    <lineage>
        <taxon>Bacteria</taxon>
        <taxon>Pseudomonadati</taxon>
        <taxon>Pseudomonadota</taxon>
        <taxon>Betaproteobacteria</taxon>
        <taxon>Burkholderiales</taxon>
        <taxon>Comamonadaceae</taxon>
        <taxon>Ramlibacter</taxon>
    </lineage>
</organism>
<name>A0A6N8J1B8_9BURK</name>
<reference evidence="1 2" key="1">
    <citation type="submission" date="2019-12" db="EMBL/GenBank/DDBJ databases">
        <authorList>
            <person name="Huq M.A."/>
        </authorList>
    </citation>
    <scope>NUCLEOTIDE SEQUENCE [LARGE SCALE GENOMIC DNA]</scope>
    <source>
        <strain evidence="1 2">MAH-25</strain>
    </source>
</reference>